<dbReference type="EMBL" id="JACHIT010000002">
    <property type="protein sequence ID" value="MBB5916972.1"/>
    <property type="molecule type" value="Genomic_DNA"/>
</dbReference>
<dbReference type="Proteomes" id="UP000540412">
    <property type="component" value="Unassembled WGS sequence"/>
</dbReference>
<proteinExistence type="predicted"/>
<keyword evidence="1" id="KW-0472">Membrane</keyword>
<evidence type="ECO:0000313" key="3">
    <source>
        <dbReference type="Proteomes" id="UP000540412"/>
    </source>
</evidence>
<feature type="transmembrane region" description="Helical" evidence="1">
    <location>
        <begin position="20"/>
        <end position="39"/>
    </location>
</feature>
<gene>
    <name evidence="2" type="ORF">BJY24_005884</name>
</gene>
<organism evidence="2 3">
    <name type="scientific">Nocardia transvalensis</name>
    <dbReference type="NCBI Taxonomy" id="37333"/>
    <lineage>
        <taxon>Bacteria</taxon>
        <taxon>Bacillati</taxon>
        <taxon>Actinomycetota</taxon>
        <taxon>Actinomycetes</taxon>
        <taxon>Mycobacteriales</taxon>
        <taxon>Nocardiaceae</taxon>
        <taxon>Nocardia</taxon>
    </lineage>
</organism>
<name>A0A7W9PIU0_9NOCA</name>
<keyword evidence="3" id="KW-1185">Reference proteome</keyword>
<reference evidence="2 3" key="1">
    <citation type="submission" date="2020-08" db="EMBL/GenBank/DDBJ databases">
        <title>Sequencing the genomes of 1000 actinobacteria strains.</title>
        <authorList>
            <person name="Klenk H.-P."/>
        </authorList>
    </citation>
    <scope>NUCLEOTIDE SEQUENCE [LARGE SCALE GENOMIC DNA]</scope>
    <source>
        <strain evidence="2 3">DSM 43582</strain>
    </source>
</reference>
<keyword evidence="1" id="KW-1133">Transmembrane helix</keyword>
<keyword evidence="1" id="KW-0812">Transmembrane</keyword>
<dbReference type="AlphaFoldDB" id="A0A7W9PIU0"/>
<comment type="caution">
    <text evidence="2">The sequence shown here is derived from an EMBL/GenBank/DDBJ whole genome shotgun (WGS) entry which is preliminary data.</text>
</comment>
<sequence>MWVEIGKTVRHAIKDWGSTWRMVVCVASLTVSVTVVLWATDGALL</sequence>
<evidence type="ECO:0000256" key="1">
    <source>
        <dbReference type="SAM" id="Phobius"/>
    </source>
</evidence>
<accession>A0A7W9PIU0</accession>
<evidence type="ECO:0000313" key="2">
    <source>
        <dbReference type="EMBL" id="MBB5916972.1"/>
    </source>
</evidence>
<protein>
    <submittedName>
        <fullName evidence="2">Uncharacterized protein</fullName>
    </submittedName>
</protein>